<evidence type="ECO:0000313" key="1">
    <source>
        <dbReference type="EMBL" id="CUS39386.1"/>
    </source>
</evidence>
<dbReference type="AlphaFoldDB" id="A0A0S4LRT1"/>
<gene>
    <name evidence="1" type="ORF">COMA2_70112</name>
</gene>
<dbReference type="STRING" id="1742973.COMA2_70112"/>
<dbReference type="Proteomes" id="UP000198736">
    <property type="component" value="Unassembled WGS sequence"/>
</dbReference>
<organism evidence="1 2">
    <name type="scientific">Candidatus Nitrospira nitrificans</name>
    <dbReference type="NCBI Taxonomy" id="1742973"/>
    <lineage>
        <taxon>Bacteria</taxon>
        <taxon>Pseudomonadati</taxon>
        <taxon>Nitrospirota</taxon>
        <taxon>Nitrospiria</taxon>
        <taxon>Nitrospirales</taxon>
        <taxon>Nitrospiraceae</taxon>
        <taxon>Nitrospira</taxon>
    </lineage>
</organism>
<dbReference type="EMBL" id="CZPZ01000034">
    <property type="protein sequence ID" value="CUS39386.1"/>
    <property type="molecule type" value="Genomic_DNA"/>
</dbReference>
<accession>A0A0S4LRT1</accession>
<proteinExistence type="predicted"/>
<sequence length="65" mass="7154">MSCPIPQAILKCRNARDRCTYPWWDLILFCASDPSFDMLVMHSSKADPATCASSQSGGTLHRAGH</sequence>
<keyword evidence="2" id="KW-1185">Reference proteome</keyword>
<protein>
    <submittedName>
        <fullName evidence="1">Uncharacterized protein</fullName>
    </submittedName>
</protein>
<evidence type="ECO:0000313" key="2">
    <source>
        <dbReference type="Proteomes" id="UP000198736"/>
    </source>
</evidence>
<reference evidence="2" key="1">
    <citation type="submission" date="2015-10" db="EMBL/GenBank/DDBJ databases">
        <authorList>
            <person name="Luecker S."/>
            <person name="Luecker S."/>
        </authorList>
    </citation>
    <scope>NUCLEOTIDE SEQUENCE [LARGE SCALE GENOMIC DNA]</scope>
</reference>
<name>A0A0S4LRT1_9BACT</name>